<dbReference type="GO" id="GO:0006281">
    <property type="term" value="P:DNA repair"/>
    <property type="evidence" value="ECO:0007669"/>
    <property type="project" value="InterPro"/>
</dbReference>
<evidence type="ECO:0000256" key="7">
    <source>
        <dbReference type="ARBA" id="ARBA00022839"/>
    </source>
</evidence>
<comment type="similarity">
    <text evidence="1">Belongs to the RecJ family.</text>
</comment>
<dbReference type="InterPro" id="IPR027417">
    <property type="entry name" value="P-loop_NTPase"/>
</dbReference>
<dbReference type="Pfam" id="PF08797">
    <property type="entry name" value="HIRAN"/>
    <property type="match status" value="1"/>
</dbReference>
<keyword evidence="7 11" id="KW-0269">Exonuclease</keyword>
<dbReference type="InterPro" id="IPR004610">
    <property type="entry name" value="RecJ"/>
</dbReference>
<dbReference type="NCBIfam" id="TIGR00644">
    <property type="entry name" value="recJ"/>
    <property type="match status" value="1"/>
</dbReference>
<keyword evidence="3" id="KW-0540">Nuclease</keyword>
<evidence type="ECO:0000313" key="12">
    <source>
        <dbReference type="Proteomes" id="UP000295063"/>
    </source>
</evidence>
<dbReference type="GO" id="GO:0005524">
    <property type="term" value="F:ATP binding"/>
    <property type="evidence" value="ECO:0007669"/>
    <property type="project" value="UniProtKB-KW"/>
</dbReference>
<proteinExistence type="inferred from homology"/>
<evidence type="ECO:0000256" key="2">
    <source>
        <dbReference type="ARBA" id="ARBA00019841"/>
    </source>
</evidence>
<accession>A0A4R1PUV0</accession>
<dbReference type="SUPFAM" id="SSF64182">
    <property type="entry name" value="DHH phosphoesterases"/>
    <property type="match status" value="1"/>
</dbReference>
<dbReference type="SMART" id="SM00487">
    <property type="entry name" value="DEXDc"/>
    <property type="match status" value="1"/>
</dbReference>
<evidence type="ECO:0000313" key="11">
    <source>
        <dbReference type="EMBL" id="TCL35827.1"/>
    </source>
</evidence>
<dbReference type="Gene3D" id="3.40.50.300">
    <property type="entry name" value="P-loop containing nucleotide triphosphate hydrolases"/>
    <property type="match status" value="2"/>
</dbReference>
<dbReference type="PANTHER" id="PTHR30255:SF2">
    <property type="entry name" value="SINGLE-STRANDED-DNA-SPECIFIC EXONUCLEASE RECJ"/>
    <property type="match status" value="1"/>
</dbReference>
<dbReference type="PROSITE" id="PS51194">
    <property type="entry name" value="HELICASE_CTER"/>
    <property type="match status" value="1"/>
</dbReference>
<dbReference type="RefSeq" id="WP_132082173.1">
    <property type="nucleotide sequence ID" value="NZ_SLUI01000010.1"/>
</dbReference>
<dbReference type="EMBL" id="SLUI01000010">
    <property type="protein sequence ID" value="TCL35827.1"/>
    <property type="molecule type" value="Genomic_DNA"/>
</dbReference>
<dbReference type="Gene3D" id="3.90.1640.30">
    <property type="match status" value="1"/>
</dbReference>
<evidence type="ECO:0000256" key="3">
    <source>
        <dbReference type="ARBA" id="ARBA00022722"/>
    </source>
</evidence>
<dbReference type="InterPro" id="IPR014001">
    <property type="entry name" value="Helicase_ATP-bd"/>
</dbReference>
<dbReference type="Pfam" id="PF01368">
    <property type="entry name" value="DHH"/>
    <property type="match status" value="1"/>
</dbReference>
<protein>
    <recommendedName>
        <fullName evidence="2">Single-stranded-DNA-specific exonuclease RecJ</fullName>
    </recommendedName>
</protein>
<dbReference type="Pfam" id="PF02272">
    <property type="entry name" value="DHHA1"/>
    <property type="match status" value="1"/>
</dbReference>
<dbReference type="Gene3D" id="3.30.70.2330">
    <property type="match status" value="1"/>
</dbReference>
<dbReference type="GO" id="GO:0008270">
    <property type="term" value="F:zinc ion binding"/>
    <property type="evidence" value="ECO:0007669"/>
    <property type="project" value="InterPro"/>
</dbReference>
<name>A0A4R1PUV0_9FIRM</name>
<evidence type="ECO:0000256" key="1">
    <source>
        <dbReference type="ARBA" id="ARBA00005915"/>
    </source>
</evidence>
<dbReference type="Pfam" id="PF00270">
    <property type="entry name" value="DEAD"/>
    <property type="match status" value="1"/>
</dbReference>
<dbReference type="Gene3D" id="3.10.310.30">
    <property type="match status" value="1"/>
</dbReference>
<dbReference type="AlphaFoldDB" id="A0A4R1PUV0"/>
<comment type="caution">
    <text evidence="11">The sequence shown here is derived from an EMBL/GenBank/DDBJ whole genome shotgun (WGS) entry which is preliminary data.</text>
</comment>
<dbReference type="SUPFAM" id="SSF52540">
    <property type="entry name" value="P-loop containing nucleoside triphosphate hydrolases"/>
    <property type="match status" value="1"/>
</dbReference>
<dbReference type="SMART" id="SM00910">
    <property type="entry name" value="HIRAN"/>
    <property type="match status" value="1"/>
</dbReference>
<dbReference type="Proteomes" id="UP000295063">
    <property type="component" value="Unassembled WGS sequence"/>
</dbReference>
<evidence type="ECO:0000256" key="8">
    <source>
        <dbReference type="ARBA" id="ARBA00022840"/>
    </source>
</evidence>
<feature type="domain" description="Helicase C-terminal" evidence="10">
    <location>
        <begin position="920"/>
        <end position="1072"/>
    </location>
</feature>
<feature type="domain" description="Helicase ATP-binding" evidence="9">
    <location>
        <begin position="724"/>
        <end position="900"/>
    </location>
</feature>
<organism evidence="11 12">
    <name type="scientific">Anaerospora hongkongensis</name>
    <dbReference type="NCBI Taxonomy" id="244830"/>
    <lineage>
        <taxon>Bacteria</taxon>
        <taxon>Bacillati</taxon>
        <taxon>Bacillota</taxon>
        <taxon>Negativicutes</taxon>
        <taxon>Selenomonadales</taxon>
        <taxon>Sporomusaceae</taxon>
        <taxon>Anaerospora</taxon>
    </lineage>
</organism>
<reference evidence="11 12" key="1">
    <citation type="submission" date="2019-03" db="EMBL/GenBank/DDBJ databases">
        <title>Genomic Encyclopedia of Type Strains, Phase IV (KMG-IV): sequencing the most valuable type-strain genomes for metagenomic binning, comparative biology and taxonomic classification.</title>
        <authorList>
            <person name="Goeker M."/>
        </authorList>
    </citation>
    <scope>NUCLEOTIDE SEQUENCE [LARGE SCALE GENOMIC DNA]</scope>
    <source>
        <strain evidence="11 12">DSM 15969</strain>
    </source>
</reference>
<keyword evidence="4" id="KW-0479">Metal-binding</keyword>
<keyword evidence="8" id="KW-0067">ATP-binding</keyword>
<dbReference type="InterPro" id="IPR001650">
    <property type="entry name" value="Helicase_C-like"/>
</dbReference>
<dbReference type="GO" id="GO:0006310">
    <property type="term" value="P:DNA recombination"/>
    <property type="evidence" value="ECO:0007669"/>
    <property type="project" value="InterPro"/>
</dbReference>
<dbReference type="Pfam" id="PF00271">
    <property type="entry name" value="Helicase_C"/>
    <property type="match status" value="1"/>
</dbReference>
<dbReference type="OrthoDB" id="9809852at2"/>
<dbReference type="PANTHER" id="PTHR30255">
    <property type="entry name" value="SINGLE-STRANDED-DNA-SPECIFIC EXONUCLEASE RECJ"/>
    <property type="match status" value="1"/>
</dbReference>
<keyword evidence="12" id="KW-1185">Reference proteome</keyword>
<evidence type="ECO:0000259" key="9">
    <source>
        <dbReference type="PROSITE" id="PS51192"/>
    </source>
</evidence>
<dbReference type="Pfam" id="PF17768">
    <property type="entry name" value="RecJ_OB"/>
    <property type="match status" value="1"/>
</dbReference>
<dbReference type="InterPro" id="IPR041122">
    <property type="entry name" value="RecJ_OB"/>
</dbReference>
<keyword evidence="6" id="KW-0378">Hydrolase</keyword>
<dbReference type="GO" id="GO:0008409">
    <property type="term" value="F:5'-3' exonuclease activity"/>
    <property type="evidence" value="ECO:0007669"/>
    <property type="project" value="InterPro"/>
</dbReference>
<evidence type="ECO:0000256" key="5">
    <source>
        <dbReference type="ARBA" id="ARBA00022741"/>
    </source>
</evidence>
<evidence type="ECO:0000259" key="10">
    <source>
        <dbReference type="PROSITE" id="PS51194"/>
    </source>
</evidence>
<evidence type="ECO:0000256" key="6">
    <source>
        <dbReference type="ARBA" id="ARBA00022801"/>
    </source>
</evidence>
<dbReference type="InterPro" id="IPR011545">
    <property type="entry name" value="DEAD/DEAH_box_helicase_dom"/>
</dbReference>
<dbReference type="GO" id="GO:0003676">
    <property type="term" value="F:nucleic acid binding"/>
    <property type="evidence" value="ECO:0007669"/>
    <property type="project" value="InterPro"/>
</dbReference>
<dbReference type="InterPro" id="IPR038763">
    <property type="entry name" value="DHH_sf"/>
</dbReference>
<keyword evidence="5" id="KW-0547">Nucleotide-binding</keyword>
<dbReference type="InterPro" id="IPR051673">
    <property type="entry name" value="SSDNA_exonuclease_RecJ"/>
</dbReference>
<sequence length="1191" mass="132008">MAKLGRLWRLAPPQTELSLFLSSSLGISKTVAQVLINRGILDEESAREFLFSGVERLGDPYQLKDMAKAVDRISQAVFEGQKITVYGDYDVDGITASALMYRVLSSLGAQVEYYIPERQSEGYGLNAAALETLTQSGTKLIITVDCGISAVQEVTAVQHEVDIIITDHHQPPDILPPAYAILNPKQPGCLYQDKQLAGVGVAFKLCQALWAHYHPDKAMLTEHLDIVALGTIADIVPLVGENRAIVRLGLRQLAATENPGLKALQEVCGVTGRVDTGKVGFVLAPRLNAAGRISHAAAGVELLITNDAEHAAELSAMLNQENITRQLVEKEILLAADQLAAAVPLDKVLVLAGENWHPGVIGIVASRLVEKYYRPVVMISLKDGIGKGSCRSIPGFDMYEALKDAADYLIQFGGHRQAAGLSIEEKHINKLRQCLIAFAVNHLQEEDYFPKIQIDSLIALEEVNASFLEEMACLEPHGMGNPSPVFASSQLRLADIRSIGQDGRHLKLKVCHDQSSVDVIGWDMGDLNHTFLRNDLIDLAFIPQFNEWQGKKNIQLRAHDLKIVEKKCSPLDELFAQGLSESRYKNILQAARFATKVAGVTFEDRQNIIKTLQPGDELVLVREPHNSHDRHAIRLDRQDGQTIGYLNAELAAEMAPELDRGQGYQCAVSAVTGGQERLYGVNVVVIRQEAALPVERTAASIDRQAVQRALLGDRSYHSSQQQVLSRLANRESILAIMGTGRGKSAIFQTHAALLALQEHKMTVIVYPLRALVNDQYQNLIRKLDGLGLAIRKGNGTLSPDERTELFLALNKQNVDILLTTPEFLEANLKVFEKVKEHIGFLVIDESHHISLSGKRQRPVYQRLGQLKQSLGNPLALAATATADDDTCEAIVSTLQLTDVIIDRTIRANLLLEDQRRTADKLSYLLPFLAGKDKALIYVNSRKQAVTIAERLRTMLPECSDQIGFYHAGLSNEWRMKVEEWFRMGQLRTIVTTSAFGEGIDFPDIRHVVLYHLPFNQTAFNQQCGRAGRDGERSFVHLIFGQDDIRLNTMILNDIAPDRSTVGKVYVVLKESLHKGTGACDLTNSQISEKVNARFGFCTNETAAATSIRILEELHLLWRETRGSKRTIYFNQAPGHKLDIEQSVTYCEGLQERETFQNFAEDVMNSTAADLLSWINRPVIPEKYKESGINGL</sequence>
<dbReference type="InterPro" id="IPR001667">
    <property type="entry name" value="DDH_dom"/>
</dbReference>
<evidence type="ECO:0000256" key="4">
    <source>
        <dbReference type="ARBA" id="ARBA00022723"/>
    </source>
</evidence>
<dbReference type="InterPro" id="IPR003156">
    <property type="entry name" value="DHHA1_dom"/>
</dbReference>
<dbReference type="GO" id="GO:0016818">
    <property type="term" value="F:hydrolase activity, acting on acid anhydrides, in phosphorus-containing anhydrides"/>
    <property type="evidence" value="ECO:0007669"/>
    <property type="project" value="InterPro"/>
</dbReference>
<dbReference type="InterPro" id="IPR014905">
    <property type="entry name" value="HIRAN"/>
</dbReference>
<dbReference type="SMART" id="SM00490">
    <property type="entry name" value="HELICc"/>
    <property type="match status" value="1"/>
</dbReference>
<dbReference type="PROSITE" id="PS51192">
    <property type="entry name" value="HELICASE_ATP_BIND_1"/>
    <property type="match status" value="1"/>
</dbReference>
<gene>
    <name evidence="11" type="ORF">EV210_11070</name>
</gene>